<feature type="compositionally biased region" description="Polar residues" evidence="1">
    <location>
        <begin position="561"/>
        <end position="575"/>
    </location>
</feature>
<dbReference type="Proteomes" id="UP000284842">
    <property type="component" value="Unassembled WGS sequence"/>
</dbReference>
<accession>A0A409VGU3</accession>
<dbReference type="OrthoDB" id="2559662at2759"/>
<gene>
    <name evidence="3" type="ORF">CVT24_010791</name>
</gene>
<organism evidence="3 4">
    <name type="scientific">Panaeolus cyanescens</name>
    <dbReference type="NCBI Taxonomy" id="181874"/>
    <lineage>
        <taxon>Eukaryota</taxon>
        <taxon>Fungi</taxon>
        <taxon>Dikarya</taxon>
        <taxon>Basidiomycota</taxon>
        <taxon>Agaricomycotina</taxon>
        <taxon>Agaricomycetes</taxon>
        <taxon>Agaricomycetidae</taxon>
        <taxon>Agaricales</taxon>
        <taxon>Agaricineae</taxon>
        <taxon>Galeropsidaceae</taxon>
        <taxon>Panaeolus</taxon>
    </lineage>
</organism>
<protein>
    <submittedName>
        <fullName evidence="3">Uncharacterized protein</fullName>
    </submittedName>
</protein>
<dbReference type="InParanoid" id="A0A409VGU3"/>
<feature type="region of interest" description="Disordered" evidence="1">
    <location>
        <begin position="556"/>
        <end position="575"/>
    </location>
</feature>
<evidence type="ECO:0000256" key="2">
    <source>
        <dbReference type="SAM" id="Phobius"/>
    </source>
</evidence>
<dbReference type="AlphaFoldDB" id="A0A409VGU3"/>
<evidence type="ECO:0000313" key="3">
    <source>
        <dbReference type="EMBL" id="PPQ65460.1"/>
    </source>
</evidence>
<sequence length="695" mass="79424">MQPLSLLLRRHRRHKRLFLLIVALSITALTWLKLWDSIITWLLGNSSDSCPPNSNQIPYPAVQDEPPERRLRPPIYQKYRHYEDLLSRSYLQNKTGAERYISFENHAWGSGWGNVLQEMIFNSLLAWEARRSFVWDDYTWNRNGSDYGEFNGKVIPARIPLSTMVAGHFLGFNSSDAASYKNPHPISISRRVYDSVCPPRKRTNIHRRHVQKHFQRQNPERNVTVDQLTGKETLRAWASFLDSPSIRNRKCLQVQKDTPQIFDIWLLGTTRMQNLWGPLIRSPVLSNWKWSPLISRAFLKNLHLFMDSDGPDSHSPSSFLSVMKGMLPRSISLTTATLSSASGKEEGNLPSTFIGVESSTLLAEELRHPNTTDLSDVPKELLDSSVRLPILALHIRRGDFKDHCAHLANYSSTYSGFNSFPDVAELDAFYVPYVVNSTHQTNASSTIPPNAVIVDSEQEKYEIYYRHCLPDIQQIVQRVRDVVHDFEMDLRRRAEKEAADQPWWAWGSRRQGSQHSVRMRSSSTSGDSTQATEQAQIGSVKAKRRKPGTHNYAKLAKRSSIPRSPSQAQALKRAPSSTHFSLANQIIRKVYIMSNGEQAWLDEVVKALRADAAKSMVTLGKRQEGDWEFQFEWDSVGTSRDLHLGWEEKPVSQALDMYIGQRAEIFIGNGFSSMTSNIVMLRLKAGLDSVRTRFW</sequence>
<dbReference type="Gene3D" id="3.40.50.11350">
    <property type="match status" value="2"/>
</dbReference>
<dbReference type="CDD" id="cd11296">
    <property type="entry name" value="O-FucT_like"/>
    <property type="match status" value="1"/>
</dbReference>
<name>A0A409VGU3_9AGAR</name>
<dbReference type="STRING" id="181874.A0A409VGU3"/>
<keyword evidence="4" id="KW-1185">Reference proteome</keyword>
<evidence type="ECO:0000313" key="4">
    <source>
        <dbReference type="Proteomes" id="UP000284842"/>
    </source>
</evidence>
<proteinExistence type="predicted"/>
<dbReference type="EMBL" id="NHTK01006065">
    <property type="protein sequence ID" value="PPQ65460.1"/>
    <property type="molecule type" value="Genomic_DNA"/>
</dbReference>
<reference evidence="3 4" key="1">
    <citation type="journal article" date="2018" name="Evol. Lett.">
        <title>Horizontal gene cluster transfer increased hallucinogenic mushroom diversity.</title>
        <authorList>
            <person name="Reynolds H.T."/>
            <person name="Vijayakumar V."/>
            <person name="Gluck-Thaler E."/>
            <person name="Korotkin H.B."/>
            <person name="Matheny P.B."/>
            <person name="Slot J.C."/>
        </authorList>
    </citation>
    <scope>NUCLEOTIDE SEQUENCE [LARGE SCALE GENOMIC DNA]</scope>
    <source>
        <strain evidence="3 4">2629</strain>
    </source>
</reference>
<feature type="compositionally biased region" description="Polar residues" evidence="1">
    <location>
        <begin position="514"/>
        <end position="537"/>
    </location>
</feature>
<feature type="transmembrane region" description="Helical" evidence="2">
    <location>
        <begin position="17"/>
        <end position="43"/>
    </location>
</feature>
<comment type="caution">
    <text evidence="3">The sequence shown here is derived from an EMBL/GenBank/DDBJ whole genome shotgun (WGS) entry which is preliminary data.</text>
</comment>
<feature type="region of interest" description="Disordered" evidence="1">
    <location>
        <begin position="514"/>
        <end position="551"/>
    </location>
</feature>
<keyword evidence="2" id="KW-0812">Transmembrane</keyword>
<keyword evidence="2" id="KW-1133">Transmembrane helix</keyword>
<evidence type="ECO:0000256" key="1">
    <source>
        <dbReference type="SAM" id="MobiDB-lite"/>
    </source>
</evidence>
<keyword evidence="2" id="KW-0472">Membrane</keyword>